<dbReference type="OrthoDB" id="329835at2759"/>
<dbReference type="InterPro" id="IPR016036">
    <property type="entry name" value="Malonyl_transacylase_ACP-bd"/>
</dbReference>
<evidence type="ECO:0000256" key="3">
    <source>
        <dbReference type="ARBA" id="ARBA00022679"/>
    </source>
</evidence>
<dbReference type="InterPro" id="IPR050444">
    <property type="entry name" value="Polyketide_Synthase"/>
</dbReference>
<dbReference type="Pfam" id="PF14765">
    <property type="entry name" value="PS-DH"/>
    <property type="match status" value="1"/>
</dbReference>
<evidence type="ECO:0000256" key="4">
    <source>
        <dbReference type="PROSITE-ProRule" id="PRU01363"/>
    </source>
</evidence>
<evidence type="ECO:0000259" key="6">
    <source>
        <dbReference type="PROSITE" id="PS52019"/>
    </source>
</evidence>
<dbReference type="InterPro" id="IPR042104">
    <property type="entry name" value="PKS_dehydratase_sf"/>
</dbReference>
<dbReference type="InterPro" id="IPR049900">
    <property type="entry name" value="PKS_mFAS_DH"/>
</dbReference>
<accession>A0A8H6YHK7</accession>
<dbReference type="InterPro" id="IPR014043">
    <property type="entry name" value="Acyl_transferase_dom"/>
</dbReference>
<dbReference type="InterPro" id="IPR014031">
    <property type="entry name" value="Ketoacyl_synth_C"/>
</dbReference>
<organism evidence="7 8">
    <name type="scientific">Mycena venus</name>
    <dbReference type="NCBI Taxonomy" id="2733690"/>
    <lineage>
        <taxon>Eukaryota</taxon>
        <taxon>Fungi</taxon>
        <taxon>Dikarya</taxon>
        <taxon>Basidiomycota</taxon>
        <taxon>Agaricomycotina</taxon>
        <taxon>Agaricomycetes</taxon>
        <taxon>Agaricomycetidae</taxon>
        <taxon>Agaricales</taxon>
        <taxon>Marasmiineae</taxon>
        <taxon>Mycenaceae</taxon>
        <taxon>Mycena</taxon>
    </lineage>
</organism>
<evidence type="ECO:0000256" key="2">
    <source>
        <dbReference type="ARBA" id="ARBA00022553"/>
    </source>
</evidence>
<dbReference type="GO" id="GO:0004315">
    <property type="term" value="F:3-oxoacyl-[acyl-carrier-protein] synthase activity"/>
    <property type="evidence" value="ECO:0007669"/>
    <property type="project" value="InterPro"/>
</dbReference>
<dbReference type="GO" id="GO:0044550">
    <property type="term" value="P:secondary metabolite biosynthetic process"/>
    <property type="evidence" value="ECO:0007669"/>
    <property type="project" value="UniProtKB-ARBA"/>
</dbReference>
<dbReference type="InterPro" id="IPR029063">
    <property type="entry name" value="SAM-dependent_MTases_sf"/>
</dbReference>
<dbReference type="InterPro" id="IPR016039">
    <property type="entry name" value="Thiolase-like"/>
</dbReference>
<dbReference type="SUPFAM" id="SSF53901">
    <property type="entry name" value="Thiolase-like"/>
    <property type="match status" value="1"/>
</dbReference>
<comment type="caution">
    <text evidence="7">The sequence shown here is derived from an EMBL/GenBank/DDBJ whole genome shotgun (WGS) entry which is preliminary data.</text>
</comment>
<dbReference type="Gene3D" id="3.40.366.10">
    <property type="entry name" value="Malonyl-Coenzyme A Acyl Carrier Protein, domain 2"/>
    <property type="match status" value="1"/>
</dbReference>
<dbReference type="SUPFAM" id="SSF52151">
    <property type="entry name" value="FabD/lysophospholipase-like"/>
    <property type="match status" value="1"/>
</dbReference>
<dbReference type="Proteomes" id="UP000620124">
    <property type="component" value="Unassembled WGS sequence"/>
</dbReference>
<dbReference type="Gene3D" id="3.10.129.110">
    <property type="entry name" value="Polyketide synthase dehydratase"/>
    <property type="match status" value="1"/>
</dbReference>
<name>A0A8H6YHK7_9AGAR</name>
<dbReference type="InterPro" id="IPR016035">
    <property type="entry name" value="Acyl_Trfase/lysoPLipase"/>
</dbReference>
<dbReference type="Pfam" id="PF00109">
    <property type="entry name" value="ketoacyl-synt"/>
    <property type="match status" value="1"/>
</dbReference>
<keyword evidence="1" id="KW-0596">Phosphopantetheine</keyword>
<dbReference type="Gene3D" id="3.40.47.10">
    <property type="match status" value="1"/>
</dbReference>
<dbReference type="SMART" id="SM00827">
    <property type="entry name" value="PKS_AT"/>
    <property type="match status" value="1"/>
</dbReference>
<dbReference type="EMBL" id="JACAZI010000006">
    <property type="protein sequence ID" value="KAF7358399.1"/>
    <property type="molecule type" value="Genomic_DNA"/>
</dbReference>
<dbReference type="InterPro" id="IPR013217">
    <property type="entry name" value="Methyltransf_12"/>
</dbReference>
<dbReference type="SMART" id="SM00825">
    <property type="entry name" value="PKS_KS"/>
    <property type="match status" value="1"/>
</dbReference>
<dbReference type="Pfam" id="PF08242">
    <property type="entry name" value="Methyltransf_12"/>
    <property type="match status" value="1"/>
</dbReference>
<keyword evidence="3" id="KW-0808">Transferase</keyword>
<evidence type="ECO:0000313" key="7">
    <source>
        <dbReference type="EMBL" id="KAF7358399.1"/>
    </source>
</evidence>
<dbReference type="InterPro" id="IPR018201">
    <property type="entry name" value="Ketoacyl_synth_AS"/>
</dbReference>
<feature type="domain" description="PKS/mFAS DH" evidence="6">
    <location>
        <begin position="863"/>
        <end position="1134"/>
    </location>
</feature>
<keyword evidence="2" id="KW-0597">Phosphoprotein</keyword>
<dbReference type="InterPro" id="IPR049551">
    <property type="entry name" value="PKS_DH_C"/>
</dbReference>
<dbReference type="SUPFAM" id="SSF53335">
    <property type="entry name" value="S-adenosyl-L-methionine-dependent methyltransferases"/>
    <property type="match status" value="1"/>
</dbReference>
<dbReference type="Pfam" id="PF02801">
    <property type="entry name" value="Ketoacyl-synt_C"/>
    <property type="match status" value="1"/>
</dbReference>
<evidence type="ECO:0000259" key="5">
    <source>
        <dbReference type="PROSITE" id="PS52004"/>
    </source>
</evidence>
<gene>
    <name evidence="7" type="ORF">MVEN_00890000</name>
</gene>
<feature type="active site" description="Proton acceptor; for dehydratase activity" evidence="4">
    <location>
        <position position="899"/>
    </location>
</feature>
<dbReference type="PROSITE" id="PS00606">
    <property type="entry name" value="KS3_1"/>
    <property type="match status" value="1"/>
</dbReference>
<reference evidence="7" key="1">
    <citation type="submission" date="2020-05" db="EMBL/GenBank/DDBJ databases">
        <title>Mycena genomes resolve the evolution of fungal bioluminescence.</title>
        <authorList>
            <person name="Tsai I.J."/>
        </authorList>
    </citation>
    <scope>NUCLEOTIDE SEQUENCE</scope>
    <source>
        <strain evidence="7">CCC161011</strain>
    </source>
</reference>
<dbReference type="InterPro" id="IPR020807">
    <property type="entry name" value="PKS_DH"/>
</dbReference>
<dbReference type="Gene3D" id="3.40.50.150">
    <property type="entry name" value="Vaccinia Virus protein VP39"/>
    <property type="match status" value="1"/>
</dbReference>
<evidence type="ECO:0000313" key="8">
    <source>
        <dbReference type="Proteomes" id="UP000620124"/>
    </source>
</evidence>
<dbReference type="PANTHER" id="PTHR45681">
    <property type="entry name" value="POLYKETIDE SYNTHASE 44-RELATED"/>
    <property type="match status" value="1"/>
</dbReference>
<dbReference type="CDD" id="cd02440">
    <property type="entry name" value="AdoMet_MTases"/>
    <property type="match status" value="1"/>
</dbReference>
<sequence>MAAQVGIAAQLPSGSTSTEDLDYNSFWDFLVNGKMAYEPLENIFPSLTGELFLKSATNFDNISLGISVKDARAFPYSARRLFDLSFQALQDAGIDSRGKKIGCFMSGSLTHEGEGAIDTYGSCSWMPSSIANRISYALNITGPSMFLDTACSSSLTALHLAIGAIERNDCSEAIVGAAQINRDLLEWDHYIKAGLLSPDGICKPFDEKADGFGRGEGVIVVVLKPLRDAVRDHDHVYSVVVGSAINATGSRMPLNVPSEYSEQECVYEAYSRAGMKPHDADYIELHATGTSVGDPIEMNAAGSIFAKDVPATFGSVKGNIGHLEVAAFLASLVKACLIFEHGMIPPAVNFSNRARGINWDNFQAVVPIEPIPLSCRSSLGRPTISLAATGIGGSTGHVIIQAPPAPKQVTAVSSTTPVLFLVGGLSSSVVWQISQTISLLDPKDSTQYASTLSRRARQLPWRTYFTVPLSPTALIPPAILVPNERPFLALVFSGQGPQNLKMGRQLFVEYPVFRRTILELDDVYRRTKGVSLLESTGLFTIAKAQSSSLPVALSDSFWPVSITLPAISMIHVAIFDLLKSLGITPDIILGHSAGETAAVYASGAGPKEMAMEIAIARGESMAHTEGREVGMATLNCAAEHAQALIERVTDNADGILEIACFNAPESVTVSGTAALLEQLVARGQKEGVFAQRIRTTVPAHSSLMDYIKDDYLARMHDIFARYPGLHTPEIPVFSTCRDQKRLERFTAEYFWDNCRNAVQFSKAVSHALPSSPVFLEISCHPVLASSVVAHGVPDSRVLCPMRRISSKKSPSSPSSEPEIFLDTMGRLSLLGFNSLDLSGLYGFSALDSTLINHPLISRVIPPPKLLSSQLATSLPGNNRPLSCANLKINKTTHPDLAEHVINGESILPATGFIELLLESGANFLWDVDFISILSLASSSPLEVNLQRLNSNWSVTTNTATGEREHARGCMDKSKPLKLPPPVDFSALWERMPSVKLSDFYSFLEPLATYGPRFQRVRRCHGGPGEAIAEIAGPTAEELAQGYLLHPVLMDACIHIILHPSISMVREVLYLPSRLEHFVFYPREHGTGNWFSHIQFRRWTPEYCYYDVLVTDSHGLALCEMRNLVMKKFVAAEPLTVKCRFDLIFQPASVCMDIPRFDETFSPKPATERVVPLYEILDSLAAEMISKSLAHDIVIGEDESRQRYLSFARRAVETPQNIPFKPEVVKDLRNHWPYHFEVTSRIAAVHEASFKTSQWAVDTLYSDSLMTNFYSEFGTATNACTSVVKAFSGVLDSARMSGKKFVKILEIGAGTGLLTRHIIDELKQNSDLLVEYTLTDISYALVANLARSLSYRSVIPKAYDISKDSDAQDIPSNSYDVIVGLHTLHAAPNVETCLASLHRLLVPGGTLLIVELDGTTWGQNPGNLWLDCIFGSFSEWFGYSDGREHCTMAPAAWKTQLEALDFINVQTSVEDGKIGRDFFFVAQKSLCRSPPVTEAYIDPRYIYTYQFGKEIELQKWLSVHGPTDPILMHIFALQGRDGDAAVGLCATLRKEFPAWDIRLCLFESVSHIVDPVPLVSRHTWTFGGGDNVLLFDRDGVAHVSRIVLSPPPSESAAVSIMDSSLPDDFVISSRHLEDPPVNLPPDILSPLLISLIPPPGPSSPNLRILIAIENSELVAILLQHISSTPRLEVVTIDFTAPDTFHRVDIVLSDSRTYIQHAHLCRWIENFAKLPGDNFQSGTHVRISPRSGTIVPIFFWVELVDLV</sequence>
<feature type="active site" description="Proton donor; for dehydratase activity" evidence="4">
    <location>
        <position position="1050"/>
    </location>
</feature>
<dbReference type="InterPro" id="IPR014030">
    <property type="entry name" value="Ketoacyl_synth_N"/>
</dbReference>
<feature type="region of interest" description="N-terminal hotdog fold" evidence="4">
    <location>
        <begin position="863"/>
        <end position="977"/>
    </location>
</feature>
<dbReference type="InterPro" id="IPR020841">
    <property type="entry name" value="PKS_Beta-ketoAc_synthase_dom"/>
</dbReference>
<dbReference type="SUPFAM" id="SSF55048">
    <property type="entry name" value="Probable ACP-binding domain of malonyl-CoA ACP transacylase"/>
    <property type="match status" value="1"/>
</dbReference>
<keyword evidence="8" id="KW-1185">Reference proteome</keyword>
<dbReference type="SMART" id="SM00826">
    <property type="entry name" value="PKS_DH"/>
    <property type="match status" value="1"/>
</dbReference>
<dbReference type="GO" id="GO:0006633">
    <property type="term" value="P:fatty acid biosynthetic process"/>
    <property type="evidence" value="ECO:0007669"/>
    <property type="project" value="InterPro"/>
</dbReference>
<dbReference type="PANTHER" id="PTHR45681:SF6">
    <property type="entry name" value="POLYKETIDE SYNTHASE 37"/>
    <property type="match status" value="1"/>
</dbReference>
<feature type="region of interest" description="C-terminal hotdog fold" evidence="4">
    <location>
        <begin position="991"/>
        <end position="1134"/>
    </location>
</feature>
<dbReference type="PROSITE" id="PS52004">
    <property type="entry name" value="KS3_2"/>
    <property type="match status" value="1"/>
</dbReference>
<dbReference type="PROSITE" id="PS52019">
    <property type="entry name" value="PKS_MFAS_DH"/>
    <property type="match status" value="1"/>
</dbReference>
<dbReference type="Pfam" id="PF00698">
    <property type="entry name" value="Acyl_transf_1"/>
    <property type="match status" value="1"/>
</dbReference>
<evidence type="ECO:0000256" key="1">
    <source>
        <dbReference type="ARBA" id="ARBA00022450"/>
    </source>
</evidence>
<feature type="domain" description="Ketosynthase family 3 (KS3)" evidence="5">
    <location>
        <begin position="1"/>
        <end position="402"/>
    </location>
</feature>
<dbReference type="InterPro" id="IPR001227">
    <property type="entry name" value="Ac_transferase_dom_sf"/>
</dbReference>
<proteinExistence type="predicted"/>
<dbReference type="CDD" id="cd00833">
    <property type="entry name" value="PKS"/>
    <property type="match status" value="1"/>
</dbReference>
<protein>
    <submittedName>
        <fullName evidence="7">Polyketide synthase</fullName>
    </submittedName>
</protein>